<sequence length="156" mass="17138">MTVARVTRRAASTAFCLLAAALFAAPAPAADYERGAAAGPAHVEGVPAGACADPGVLRFITNRFEYKAANYIRRDLSIYEIGRMRLSRYEPFNEYMSSVQREYCLAYATLTDGSRRPLVYLIETPFGFAGVGRSIEFCIPDLDPWYVYGAACASLR</sequence>
<keyword evidence="1" id="KW-0732">Signal</keyword>
<name>A0A7W6D9Y7_9HYPH</name>
<dbReference type="EMBL" id="JACIEE010000008">
    <property type="protein sequence ID" value="MBB3978832.1"/>
    <property type="molecule type" value="Genomic_DNA"/>
</dbReference>
<dbReference type="Proteomes" id="UP000574761">
    <property type="component" value="Unassembled WGS sequence"/>
</dbReference>
<protein>
    <submittedName>
        <fullName evidence="2">Uncharacterized protein</fullName>
    </submittedName>
</protein>
<reference evidence="2 3" key="1">
    <citation type="submission" date="2020-08" db="EMBL/GenBank/DDBJ databases">
        <title>Genomic Encyclopedia of Type Strains, Phase IV (KMG-IV): sequencing the most valuable type-strain genomes for metagenomic binning, comparative biology and taxonomic classification.</title>
        <authorList>
            <person name="Goeker M."/>
        </authorList>
    </citation>
    <scope>NUCLEOTIDE SEQUENCE [LARGE SCALE GENOMIC DNA]</scope>
    <source>
        <strain evidence="2 3">DSM 100211</strain>
    </source>
</reference>
<dbReference type="AlphaFoldDB" id="A0A7W6D9Y7"/>
<evidence type="ECO:0000256" key="1">
    <source>
        <dbReference type="SAM" id="SignalP"/>
    </source>
</evidence>
<proteinExistence type="predicted"/>
<feature type="signal peptide" evidence="1">
    <location>
        <begin position="1"/>
        <end position="29"/>
    </location>
</feature>
<accession>A0A7W6D9Y7</accession>
<keyword evidence="3" id="KW-1185">Reference proteome</keyword>
<comment type="caution">
    <text evidence="2">The sequence shown here is derived from an EMBL/GenBank/DDBJ whole genome shotgun (WGS) entry which is preliminary data.</text>
</comment>
<organism evidence="2 3">
    <name type="scientific">Mycoplana azooxidifex</name>
    <dbReference type="NCBI Taxonomy" id="1636188"/>
    <lineage>
        <taxon>Bacteria</taxon>
        <taxon>Pseudomonadati</taxon>
        <taxon>Pseudomonadota</taxon>
        <taxon>Alphaproteobacteria</taxon>
        <taxon>Hyphomicrobiales</taxon>
        <taxon>Rhizobiaceae</taxon>
        <taxon>Mycoplana</taxon>
    </lineage>
</organism>
<dbReference type="RefSeq" id="WP_183807078.1">
    <property type="nucleotide sequence ID" value="NZ_JACIEE010000008.1"/>
</dbReference>
<evidence type="ECO:0000313" key="3">
    <source>
        <dbReference type="Proteomes" id="UP000574761"/>
    </source>
</evidence>
<gene>
    <name evidence="2" type="ORF">GGQ64_004067</name>
</gene>
<feature type="chain" id="PRO_5030567914" evidence="1">
    <location>
        <begin position="30"/>
        <end position="156"/>
    </location>
</feature>
<evidence type="ECO:0000313" key="2">
    <source>
        <dbReference type="EMBL" id="MBB3978832.1"/>
    </source>
</evidence>